<feature type="non-terminal residue" evidence="2">
    <location>
        <position position="292"/>
    </location>
</feature>
<dbReference type="Gene3D" id="3.50.30.50">
    <property type="entry name" value="Putative cyclase"/>
    <property type="match status" value="1"/>
</dbReference>
<dbReference type="GO" id="GO:0004061">
    <property type="term" value="F:arylformamidase activity"/>
    <property type="evidence" value="ECO:0007669"/>
    <property type="project" value="InterPro"/>
</dbReference>
<evidence type="ECO:0008006" key="4">
    <source>
        <dbReference type="Google" id="ProtNLM"/>
    </source>
</evidence>
<sequence>AALIVKMGIVDNNVIYRTAVLISSVMVVAQGRYIDLTYNINSDVMRWPNHTKFTLKVDIRGPFAALNFLASNSFETSEHVATHIDAPFHINQNGIKIHEMPFDNFYGPAVVIDIKEKSSKVPDATLDISDVTSWEEKYNTEIPKGAIVIMNSGWGKYWGNSSAFLGGTTTNSLHFPGFSGEAVTWLVDNRDIKGIIVDTISCDPGNSAMGEAHLAILQASSKWCVEMAANLDEVPAKGANVFAMPIKIEDGTGAPIRLYAEVGAGWGVNSGCTLIWAESYVVALILSMFLYL</sequence>
<evidence type="ECO:0000256" key="1">
    <source>
        <dbReference type="ARBA" id="ARBA00007865"/>
    </source>
</evidence>
<dbReference type="GO" id="GO:0019441">
    <property type="term" value="P:L-tryptophan catabolic process to kynurenine"/>
    <property type="evidence" value="ECO:0007669"/>
    <property type="project" value="InterPro"/>
</dbReference>
<comment type="similarity">
    <text evidence="1">Belongs to the Cyclase 1 superfamily.</text>
</comment>
<dbReference type="Proteomes" id="UP000749559">
    <property type="component" value="Unassembled WGS sequence"/>
</dbReference>
<dbReference type="PANTHER" id="PTHR31118">
    <property type="entry name" value="CYCLASE-LIKE PROTEIN 2"/>
    <property type="match status" value="1"/>
</dbReference>
<reference evidence="2" key="1">
    <citation type="submission" date="2022-03" db="EMBL/GenBank/DDBJ databases">
        <authorList>
            <person name="Martin C."/>
        </authorList>
    </citation>
    <scope>NUCLEOTIDE SEQUENCE</scope>
</reference>
<accession>A0A8S4QEM6</accession>
<name>A0A8S4QEM6_OWEFU</name>
<organism evidence="2 3">
    <name type="scientific">Owenia fusiformis</name>
    <name type="common">Polychaete worm</name>
    <dbReference type="NCBI Taxonomy" id="6347"/>
    <lineage>
        <taxon>Eukaryota</taxon>
        <taxon>Metazoa</taxon>
        <taxon>Spiralia</taxon>
        <taxon>Lophotrochozoa</taxon>
        <taxon>Annelida</taxon>
        <taxon>Polychaeta</taxon>
        <taxon>Sedentaria</taxon>
        <taxon>Canalipalpata</taxon>
        <taxon>Sabellida</taxon>
        <taxon>Oweniida</taxon>
        <taxon>Oweniidae</taxon>
        <taxon>Owenia</taxon>
    </lineage>
</organism>
<dbReference type="Pfam" id="PF04199">
    <property type="entry name" value="Cyclase"/>
    <property type="match status" value="1"/>
</dbReference>
<dbReference type="PANTHER" id="PTHR31118:SF12">
    <property type="entry name" value="CYCLASE-LIKE PROTEIN 2"/>
    <property type="match status" value="1"/>
</dbReference>
<evidence type="ECO:0000313" key="2">
    <source>
        <dbReference type="EMBL" id="CAH1802650.1"/>
    </source>
</evidence>
<dbReference type="InterPro" id="IPR007325">
    <property type="entry name" value="KFase/CYL"/>
</dbReference>
<proteinExistence type="inferred from homology"/>
<evidence type="ECO:0000313" key="3">
    <source>
        <dbReference type="Proteomes" id="UP000749559"/>
    </source>
</evidence>
<dbReference type="SUPFAM" id="SSF102198">
    <property type="entry name" value="Putative cyclase"/>
    <property type="match status" value="1"/>
</dbReference>
<dbReference type="EMBL" id="CAIIXF020000012">
    <property type="protein sequence ID" value="CAH1802650.1"/>
    <property type="molecule type" value="Genomic_DNA"/>
</dbReference>
<keyword evidence="3" id="KW-1185">Reference proteome</keyword>
<protein>
    <recommendedName>
        <fullName evidence="4">Cyclase</fullName>
    </recommendedName>
</protein>
<comment type="caution">
    <text evidence="2">The sequence shown here is derived from an EMBL/GenBank/DDBJ whole genome shotgun (WGS) entry which is preliminary data.</text>
</comment>
<dbReference type="InterPro" id="IPR037175">
    <property type="entry name" value="KFase_sf"/>
</dbReference>
<dbReference type="AlphaFoldDB" id="A0A8S4QEM6"/>
<gene>
    <name evidence="2" type="ORF">OFUS_LOCUS26301</name>
</gene>